<dbReference type="SMART" id="SM00063">
    <property type="entry name" value="FRI"/>
    <property type="match status" value="4"/>
</dbReference>
<dbReference type="RefSeq" id="XP_038064871.1">
    <property type="nucleotide sequence ID" value="XM_038208943.1"/>
</dbReference>
<feature type="disulfide bond" evidence="3">
    <location>
        <begin position="459"/>
        <end position="483"/>
    </location>
</feature>
<dbReference type="InterPro" id="IPR015526">
    <property type="entry name" value="Frizzled/SFRP"/>
</dbReference>
<dbReference type="OrthoDB" id="5985519at2759"/>
<keyword evidence="1" id="KW-0217">Developmental protein</keyword>
<feature type="region of interest" description="Disordered" evidence="4">
    <location>
        <begin position="198"/>
        <end position="232"/>
    </location>
</feature>
<dbReference type="GO" id="GO:0060070">
    <property type="term" value="P:canonical Wnt signaling pathway"/>
    <property type="evidence" value="ECO:0007669"/>
    <property type="project" value="TreeGrafter"/>
</dbReference>
<feature type="domain" description="FZ" evidence="5">
    <location>
        <begin position="80"/>
        <end position="192"/>
    </location>
</feature>
<feature type="domain" description="FZ" evidence="5">
    <location>
        <begin position="821"/>
        <end position="959"/>
    </location>
</feature>
<dbReference type="InterPro" id="IPR007110">
    <property type="entry name" value="Ig-like_dom"/>
</dbReference>
<feature type="domain" description="Ig-like" evidence="6">
    <location>
        <begin position="722"/>
        <end position="817"/>
    </location>
</feature>
<dbReference type="GO" id="GO:0035567">
    <property type="term" value="P:non-canonical Wnt signaling pathway"/>
    <property type="evidence" value="ECO:0007669"/>
    <property type="project" value="TreeGrafter"/>
</dbReference>
<dbReference type="EnsemblMetazoa" id="XM_038208943.1">
    <property type="protein sequence ID" value="XP_038064871.1"/>
    <property type="gene ID" value="LOC119735237"/>
</dbReference>
<dbReference type="SUPFAM" id="SSF48726">
    <property type="entry name" value="Immunoglobulin"/>
    <property type="match status" value="1"/>
</dbReference>
<dbReference type="PROSITE" id="PS50038">
    <property type="entry name" value="FZ"/>
    <property type="match status" value="5"/>
</dbReference>
<dbReference type="OMA" id="ERIWSSC"/>
<evidence type="ECO:0000313" key="8">
    <source>
        <dbReference type="Proteomes" id="UP000887568"/>
    </source>
</evidence>
<feature type="domain" description="FZ" evidence="5">
    <location>
        <begin position="225"/>
        <end position="353"/>
    </location>
</feature>
<dbReference type="PANTHER" id="PTHR11309">
    <property type="entry name" value="FRIZZLED"/>
    <property type="match status" value="1"/>
</dbReference>
<evidence type="ECO:0000256" key="4">
    <source>
        <dbReference type="SAM" id="MobiDB-lite"/>
    </source>
</evidence>
<proteinExistence type="predicted"/>
<name>A0A914AMY9_PATMI</name>
<dbReference type="SUPFAM" id="SSF63501">
    <property type="entry name" value="Frizzled cysteine-rich domain"/>
    <property type="match status" value="5"/>
</dbReference>
<evidence type="ECO:0000259" key="5">
    <source>
        <dbReference type="PROSITE" id="PS50038"/>
    </source>
</evidence>
<dbReference type="GO" id="GO:0017147">
    <property type="term" value="F:Wnt-protein binding"/>
    <property type="evidence" value="ECO:0007669"/>
    <property type="project" value="TreeGrafter"/>
</dbReference>
<dbReference type="CDD" id="cd07066">
    <property type="entry name" value="CRD_FZ"/>
    <property type="match status" value="4"/>
</dbReference>
<feature type="disulfide bond" evidence="3">
    <location>
        <begin position="152"/>
        <end position="176"/>
    </location>
</feature>
<dbReference type="GeneID" id="119735237"/>
<feature type="disulfide bond" evidence="3">
    <location>
        <begin position="121"/>
        <end position="159"/>
    </location>
</feature>
<feature type="domain" description="FZ" evidence="5">
    <location>
        <begin position="595"/>
        <end position="717"/>
    </location>
</feature>
<dbReference type="GO" id="GO:0005886">
    <property type="term" value="C:plasma membrane"/>
    <property type="evidence" value="ECO:0007669"/>
    <property type="project" value="TreeGrafter"/>
</dbReference>
<feature type="disulfide bond" evidence="3">
    <location>
        <begin position="908"/>
        <end position="932"/>
    </location>
</feature>
<dbReference type="Gene3D" id="1.10.2000.10">
    <property type="entry name" value="Frizzled cysteine-rich domain"/>
    <property type="match status" value="5"/>
</dbReference>
<evidence type="ECO:0000256" key="1">
    <source>
        <dbReference type="ARBA" id="ARBA00022473"/>
    </source>
</evidence>
<keyword evidence="8" id="KW-1185">Reference proteome</keyword>
<dbReference type="InterPro" id="IPR036790">
    <property type="entry name" value="Frizzled_dom_sf"/>
</dbReference>
<evidence type="ECO:0000256" key="3">
    <source>
        <dbReference type="PROSITE-ProRule" id="PRU00090"/>
    </source>
</evidence>
<feature type="compositionally biased region" description="Acidic residues" evidence="4">
    <location>
        <begin position="198"/>
        <end position="209"/>
    </location>
</feature>
<dbReference type="AlphaFoldDB" id="A0A914AMY9"/>
<evidence type="ECO:0000256" key="2">
    <source>
        <dbReference type="ARBA" id="ARBA00023157"/>
    </source>
</evidence>
<feature type="domain" description="FZ" evidence="5">
    <location>
        <begin position="382"/>
        <end position="494"/>
    </location>
</feature>
<accession>A0A914AMY9</accession>
<sequence>MCLKVAGGVSFHAVQADGTLCSLDICKTTKQRCSMERIWSSCGICIIAMILRVYCVDLSSSIIYTREYVVRQENQTFAPCLSEGLIYTNNVTYFPNFLGHLTMQEAIRGFNDFYPYLQVQCSPRLQLFLCLVYFTWRHHLVDTHLSPCRDFCERVRDDCDGAFRRAGSAWPDSLDCNNFSTGGRDDYFCFGDPGDPFEPDSEEGEENEEVNLPSTIVPPQTPRPDPSEHCQPLPDDSICQSMPYTTVIYPNILGQDNHSDALVELHRYSAFMSDGGPCSDLLRTYLCLAYLPPCKIVEEVAAPIPPCKALCELVLTDSCIGVLAAFEMELPSALSDCSMYPKQSDSYPTCFMPGAKYDPLVYWSPPPVVTSDFTAACKEDGCVDVMHGKCRSFGFWVTSYPNLLGHTNMQEALDELDRLVPFIDSGCSDKLQVFACYAFFVTPSTTDHASVRLPCQSACQEIWKSCRGTAGELFEKRPRLMTCRLYPAENCDSEMGKRLEPITILNASRVNTTYAFVEFTGRSRLTSYSQVSKWGVRDNFVIDFEGKETQQEYFELYDLLGYHVIFWPWNAYGRGSQPTVAWIPPHVIGSIPDHCERVDIMYCNKLGYTTAGYSQDYSWYWTPPDKLLDSWRDYFTEETVESGVGCLPRLHELLCGLLAPPCPSSREFGVTFPCREFCESALKQCNTSAHRGNLSWLLESLPCDVVLSSSEATCSREFDWDPSEAVIHRENYQYEVESVKVYCLVTEDRPKAPPEFYGPDGKLIPVTSTNAYSSGRHVIQLSPRLTMLFFKKVSIDDVGTYTCKAAGGRVLRTTEIRPLVKCMPSFNHTLCDSLSRSSLVQSPNVLGHTTQYQAEVASYNLLPLLATDCSPDLLELVCALYAPECAEHQGVIIDFPMQQMNLPSQELCNKVKSSCAEAAADIGFEWPSEVQCDKMAPDLTSEGPIKEHIGPRKKDCINLRRYDITDLGIEYLFYGWADVQGQGAANDYCRVVSIAPFKVLSCALAGTQGENQYNYNSSNPQAWLDLGHTDTWYMRDRDGDGRDDYCRCVGAPRNTTISCLRAGAEGFEDEFEPEGAANDDCQYIKVNKLFGP</sequence>
<dbReference type="InterPro" id="IPR036179">
    <property type="entry name" value="Ig-like_dom_sf"/>
</dbReference>
<feature type="disulfide bond" evidence="3">
    <location>
        <begin position="148"/>
        <end position="189"/>
    </location>
</feature>
<dbReference type="PROSITE" id="PS50835">
    <property type="entry name" value="IG_LIKE"/>
    <property type="match status" value="1"/>
</dbReference>
<dbReference type="GO" id="GO:0042813">
    <property type="term" value="F:Wnt receptor activity"/>
    <property type="evidence" value="ECO:0007669"/>
    <property type="project" value="TreeGrafter"/>
</dbReference>
<organism evidence="7 8">
    <name type="scientific">Patiria miniata</name>
    <name type="common">Bat star</name>
    <name type="synonym">Asterina miniata</name>
    <dbReference type="NCBI Taxonomy" id="46514"/>
    <lineage>
        <taxon>Eukaryota</taxon>
        <taxon>Metazoa</taxon>
        <taxon>Echinodermata</taxon>
        <taxon>Eleutherozoa</taxon>
        <taxon>Asterozoa</taxon>
        <taxon>Asteroidea</taxon>
        <taxon>Valvatacea</taxon>
        <taxon>Valvatida</taxon>
        <taxon>Asterinidae</taxon>
        <taxon>Patiria</taxon>
    </lineage>
</organism>
<dbReference type="Proteomes" id="UP000887568">
    <property type="component" value="Unplaced"/>
</dbReference>
<comment type="caution">
    <text evidence="3">Lacks conserved residue(s) required for the propagation of feature annotation.</text>
</comment>
<protein>
    <submittedName>
        <fullName evidence="7">Uncharacterized protein</fullName>
    </submittedName>
</protein>
<keyword evidence="2 3" id="KW-1015">Disulfide bond</keyword>
<evidence type="ECO:0000313" key="7">
    <source>
        <dbReference type="EnsemblMetazoa" id="XP_038064871.1"/>
    </source>
</evidence>
<dbReference type="Pfam" id="PF01392">
    <property type="entry name" value="Fz"/>
    <property type="match status" value="5"/>
</dbReference>
<reference evidence="7" key="1">
    <citation type="submission" date="2022-11" db="UniProtKB">
        <authorList>
            <consortium name="EnsemblMetazoa"/>
        </authorList>
    </citation>
    <scope>IDENTIFICATION</scope>
</reference>
<dbReference type="InterPro" id="IPR020067">
    <property type="entry name" value="Frizzled_dom"/>
</dbReference>
<evidence type="ECO:0000259" key="6">
    <source>
        <dbReference type="PROSITE" id="PS50835"/>
    </source>
</evidence>
<feature type="disulfide bond" evidence="3">
    <location>
        <begin position="390"/>
        <end position="436"/>
    </location>
</feature>